<evidence type="ECO:0000313" key="2">
    <source>
        <dbReference type="Proteomes" id="UP000789366"/>
    </source>
</evidence>
<dbReference type="Proteomes" id="UP000789366">
    <property type="component" value="Unassembled WGS sequence"/>
</dbReference>
<accession>A0ACA9Q371</accession>
<proteinExistence type="predicted"/>
<reference evidence="1" key="1">
    <citation type="submission" date="2021-06" db="EMBL/GenBank/DDBJ databases">
        <authorList>
            <person name="Kallberg Y."/>
            <person name="Tangrot J."/>
            <person name="Rosling A."/>
        </authorList>
    </citation>
    <scope>NUCLEOTIDE SEQUENCE</scope>
    <source>
        <strain evidence="1">28 12/20/2015</strain>
    </source>
</reference>
<feature type="non-terminal residue" evidence="1">
    <location>
        <position position="1"/>
    </location>
</feature>
<name>A0ACA9Q371_9GLOM</name>
<sequence>TSSANIIEVPVDYEESDVDSLYEITDNELLSEASVDSNEFNIEVLTNSVLGKMSSDFKEFDIRSVIVDETDKDSLKLKVDIIFSHENLPSIRSTDNHYICGNGKELWLNEEETNLVNPTNVEQRINVWLCDMPKPSEYEFYIKEIVYHFN</sequence>
<feature type="non-terminal residue" evidence="1">
    <location>
        <position position="150"/>
    </location>
</feature>
<organism evidence="1 2">
    <name type="scientific">Cetraspora pellucida</name>
    <dbReference type="NCBI Taxonomy" id="1433469"/>
    <lineage>
        <taxon>Eukaryota</taxon>
        <taxon>Fungi</taxon>
        <taxon>Fungi incertae sedis</taxon>
        <taxon>Mucoromycota</taxon>
        <taxon>Glomeromycotina</taxon>
        <taxon>Glomeromycetes</taxon>
        <taxon>Diversisporales</taxon>
        <taxon>Gigasporaceae</taxon>
        <taxon>Cetraspora</taxon>
    </lineage>
</organism>
<dbReference type="EMBL" id="CAJVPW010034663">
    <property type="protein sequence ID" value="CAG8734093.1"/>
    <property type="molecule type" value="Genomic_DNA"/>
</dbReference>
<gene>
    <name evidence="1" type="ORF">SPELUC_LOCUS13328</name>
</gene>
<comment type="caution">
    <text evidence="1">The sequence shown here is derived from an EMBL/GenBank/DDBJ whole genome shotgun (WGS) entry which is preliminary data.</text>
</comment>
<evidence type="ECO:0000313" key="1">
    <source>
        <dbReference type="EMBL" id="CAG8734093.1"/>
    </source>
</evidence>
<keyword evidence="2" id="KW-1185">Reference proteome</keyword>
<protein>
    <submittedName>
        <fullName evidence="1">10446_t:CDS:1</fullName>
    </submittedName>
</protein>